<dbReference type="Proteomes" id="UP001156441">
    <property type="component" value="Unassembled WGS sequence"/>
</dbReference>
<dbReference type="Gene3D" id="2.60.40.1180">
    <property type="entry name" value="Golgi alpha-mannosidase II"/>
    <property type="match status" value="1"/>
</dbReference>
<keyword evidence="2" id="KW-0378">Hydrolase</keyword>
<dbReference type="SUPFAM" id="SSF51011">
    <property type="entry name" value="Glycosyl hydrolase domain"/>
    <property type="match status" value="1"/>
</dbReference>
<dbReference type="InterPro" id="IPR004193">
    <property type="entry name" value="Glyco_hydro_13_N"/>
</dbReference>
<dbReference type="InterPro" id="IPR013780">
    <property type="entry name" value="Glyco_hydro_b"/>
</dbReference>
<dbReference type="InterPro" id="IPR013783">
    <property type="entry name" value="Ig-like_fold"/>
</dbReference>
<feature type="compositionally biased region" description="Basic and acidic residues" evidence="4">
    <location>
        <begin position="466"/>
        <end position="482"/>
    </location>
</feature>
<proteinExistence type="inferred from homology"/>
<evidence type="ECO:0000256" key="2">
    <source>
        <dbReference type="ARBA" id="ARBA00022801"/>
    </source>
</evidence>
<accession>A0ABT2J7H0</accession>
<evidence type="ECO:0000259" key="5">
    <source>
        <dbReference type="SMART" id="SM00642"/>
    </source>
</evidence>
<evidence type="ECO:0000313" key="6">
    <source>
        <dbReference type="EMBL" id="MCT2583798.1"/>
    </source>
</evidence>
<dbReference type="CDD" id="cd02856">
    <property type="entry name" value="E_set_GDE_Isoamylase_N"/>
    <property type="match status" value="1"/>
</dbReference>
<dbReference type="InterPro" id="IPR011837">
    <property type="entry name" value="Glycogen_debranch_GlgX"/>
</dbReference>
<dbReference type="SUPFAM" id="SSF81296">
    <property type="entry name" value="E set domains"/>
    <property type="match status" value="1"/>
</dbReference>
<keyword evidence="3" id="KW-0326">Glycosidase</keyword>
<evidence type="ECO:0000256" key="3">
    <source>
        <dbReference type="ARBA" id="ARBA00023295"/>
    </source>
</evidence>
<comment type="caution">
    <text evidence="6">The sequence shown here is derived from an EMBL/GenBank/DDBJ whole genome shotgun (WGS) entry which is preliminary data.</text>
</comment>
<dbReference type="Gene3D" id="2.60.40.10">
    <property type="entry name" value="Immunoglobulins"/>
    <property type="match status" value="1"/>
</dbReference>
<sequence>MQPWPGSPYPLGATYDGAGTNFALFSEVAERVELCLFDPSGAETRVKLPEVDGFVWHGYLPNVGPGQEYGYRVHGPYEPRDGVRCNPNKLLLDPYAKAVSGHVDWDESVFGYPFGKPDQRNDADSAMHTTRGVVINPFFDWATDRPPNIPYNESVIYEAHVRGLTKLHPEIPEEMRGTYSGLAHPVMIEYLLDMGVTAVELMPVHQFLHDHGLTERGLSNYWGYNTIAYLAPHDGYAAANTMPGSQVQEFKAMVRALHEAGIEVILDVVYNHTAEGNHLGPTLSMRGIDNESYYRLVEDDRRYYMDYTGTGNSLNVRSPHTLQLIMDSLRYWVTEMHVDGFRFDLAATLAREFYDVDRLSTFFDLVQQDPVISQVKLIAEPWDVGPGGYQVGNFPPLWTEWNGKYRDTVRDFWRGEPSTLGEFASRITGSSDLYKDDGRRPYASINFVTAHDGFTLNDLVSYNEKHNEANGEGNRDGADDNRSWNCGTEGPTDDEKILDLRARQRRNLLATLLLSQGVPMLLHGDELGRTQQGNNNGYCQDNELSWVDWSLLETNGDLVDFTGAVIALRHNHPVFRRRRFFNGRPIRRGDELRDIAWFTPSGEEMSEQDWESGFGRSIMVFLNGDGIPDLDRRGDRVTDDSFLLCFNAHHDDIDMTLPDPDYGAEWTVVVDTATGEVSSDSGGGVVVGVVAGETPSSPKTAKASTNLTVTGRSLLVLQRTAQPT</sequence>
<dbReference type="Pfam" id="PF00128">
    <property type="entry name" value="Alpha-amylase"/>
    <property type="match status" value="1"/>
</dbReference>
<comment type="similarity">
    <text evidence="1">Belongs to the glycosyl hydrolase 13 family.</text>
</comment>
<dbReference type="SMART" id="SM00642">
    <property type="entry name" value="Aamy"/>
    <property type="match status" value="1"/>
</dbReference>
<gene>
    <name evidence="6" type="primary">glgX</name>
    <name evidence="6" type="ORF">JT362_11775</name>
</gene>
<name>A0ABT2J7H0_9PSEU</name>
<dbReference type="InterPro" id="IPR014756">
    <property type="entry name" value="Ig_E-set"/>
</dbReference>
<dbReference type="SUPFAM" id="SSF51445">
    <property type="entry name" value="(Trans)glycosidases"/>
    <property type="match status" value="1"/>
</dbReference>
<evidence type="ECO:0000313" key="7">
    <source>
        <dbReference type="Proteomes" id="UP001156441"/>
    </source>
</evidence>
<evidence type="ECO:0000256" key="1">
    <source>
        <dbReference type="ARBA" id="ARBA00008061"/>
    </source>
</evidence>
<dbReference type="InterPro" id="IPR017853">
    <property type="entry name" value="GH"/>
</dbReference>
<evidence type="ECO:0000256" key="4">
    <source>
        <dbReference type="SAM" id="MobiDB-lite"/>
    </source>
</evidence>
<dbReference type="Pfam" id="PF02922">
    <property type="entry name" value="CBM_48"/>
    <property type="match status" value="1"/>
</dbReference>
<dbReference type="Gene3D" id="3.20.20.80">
    <property type="entry name" value="Glycosidases"/>
    <property type="match status" value="1"/>
</dbReference>
<dbReference type="InterPro" id="IPR006047">
    <property type="entry name" value="GH13_cat_dom"/>
</dbReference>
<dbReference type="EMBL" id="JAFFZE010000010">
    <property type="protein sequence ID" value="MCT2583798.1"/>
    <property type="molecule type" value="Genomic_DNA"/>
</dbReference>
<dbReference type="NCBIfam" id="TIGR02100">
    <property type="entry name" value="glgX_debranch"/>
    <property type="match status" value="1"/>
</dbReference>
<protein>
    <submittedName>
        <fullName evidence="6">Glycogen debranching protein GlgX</fullName>
    </submittedName>
</protein>
<organism evidence="6 7">
    <name type="scientific">Actinophytocola gossypii</name>
    <dbReference type="NCBI Taxonomy" id="2812003"/>
    <lineage>
        <taxon>Bacteria</taxon>
        <taxon>Bacillati</taxon>
        <taxon>Actinomycetota</taxon>
        <taxon>Actinomycetes</taxon>
        <taxon>Pseudonocardiales</taxon>
        <taxon>Pseudonocardiaceae</taxon>
    </lineage>
</organism>
<dbReference type="RefSeq" id="WP_260191182.1">
    <property type="nucleotide sequence ID" value="NZ_JAFFZE010000010.1"/>
</dbReference>
<feature type="domain" description="Glycosyl hydrolase family 13 catalytic" evidence="5">
    <location>
        <begin position="132"/>
        <end position="569"/>
    </location>
</feature>
<feature type="region of interest" description="Disordered" evidence="4">
    <location>
        <begin position="466"/>
        <end position="490"/>
    </location>
</feature>
<reference evidence="6 7" key="1">
    <citation type="submission" date="2021-02" db="EMBL/GenBank/DDBJ databases">
        <title>Actinophytocola xerophila sp. nov., isolated from soil of cotton cropping field.</title>
        <authorList>
            <person name="Huang R."/>
            <person name="Chen X."/>
            <person name="Ge X."/>
            <person name="Liu W."/>
        </authorList>
    </citation>
    <scope>NUCLEOTIDE SEQUENCE [LARGE SCALE GENOMIC DNA]</scope>
    <source>
        <strain evidence="6 7">S1-96</strain>
    </source>
</reference>
<dbReference type="PANTHER" id="PTHR43002">
    <property type="entry name" value="GLYCOGEN DEBRANCHING ENZYME"/>
    <property type="match status" value="1"/>
</dbReference>
<keyword evidence="7" id="KW-1185">Reference proteome</keyword>
<dbReference type="InterPro" id="IPR044505">
    <property type="entry name" value="GlgX_Isoamylase_N_E_set"/>
</dbReference>
<dbReference type="CDD" id="cd11326">
    <property type="entry name" value="AmyAc_Glg_debranch"/>
    <property type="match status" value="1"/>
</dbReference>